<reference evidence="2 3" key="1">
    <citation type="submission" date="2014-12" db="EMBL/GenBank/DDBJ databases">
        <title>Genome sequencing of Brevundimonas nasdae TPW30.</title>
        <authorList>
            <person name="Tan P.W."/>
            <person name="Chan K.-G."/>
        </authorList>
    </citation>
    <scope>NUCLEOTIDE SEQUENCE [LARGE SCALE GENOMIC DNA]</scope>
    <source>
        <strain evidence="2 3">TPW30</strain>
    </source>
</reference>
<name>A0A0B4CSM9_9CAUL</name>
<evidence type="ECO:0000313" key="3">
    <source>
        <dbReference type="Proteomes" id="UP000031166"/>
    </source>
</evidence>
<protein>
    <submittedName>
        <fullName evidence="2">Uncharacterized protein</fullName>
    </submittedName>
</protein>
<accession>A0A0B4CSM9</accession>
<comment type="caution">
    <text evidence="2">The sequence shown here is derived from an EMBL/GenBank/DDBJ whole genome shotgun (WGS) entry which is preliminary data.</text>
</comment>
<dbReference type="EMBL" id="JWSY01000007">
    <property type="protein sequence ID" value="KIC59437.1"/>
    <property type="molecule type" value="Genomic_DNA"/>
</dbReference>
<proteinExistence type="predicted"/>
<feature type="region of interest" description="Disordered" evidence="1">
    <location>
        <begin position="1"/>
        <end position="49"/>
    </location>
</feature>
<dbReference type="Proteomes" id="UP000031166">
    <property type="component" value="Unassembled WGS sequence"/>
</dbReference>
<evidence type="ECO:0000256" key="1">
    <source>
        <dbReference type="SAM" id="MobiDB-lite"/>
    </source>
</evidence>
<sequence length="76" mass="8238">MQRVKDAAVGKIRPLTEDQIDLVSGGHDPGPPPYSDLTSPDPGWPYLDSGPFIDHNPYYDSAPYFDSGPPTGPIQI</sequence>
<dbReference type="STRING" id="172043.RM53_05455"/>
<organism evidence="2 3">
    <name type="scientific">Brevundimonas nasdae</name>
    <dbReference type="NCBI Taxonomy" id="172043"/>
    <lineage>
        <taxon>Bacteria</taxon>
        <taxon>Pseudomonadati</taxon>
        <taxon>Pseudomonadota</taxon>
        <taxon>Alphaproteobacteria</taxon>
        <taxon>Caulobacterales</taxon>
        <taxon>Caulobacteraceae</taxon>
        <taxon>Brevundimonas</taxon>
    </lineage>
</organism>
<dbReference type="AlphaFoldDB" id="A0A0B4CSM9"/>
<gene>
    <name evidence="2" type="ORF">RM53_05455</name>
</gene>
<evidence type="ECO:0000313" key="2">
    <source>
        <dbReference type="EMBL" id="KIC59437.1"/>
    </source>
</evidence>